<proteinExistence type="inferred from homology"/>
<keyword evidence="5" id="KW-0460">Magnesium</keyword>
<dbReference type="PANTHER" id="PTHR33653">
    <property type="entry name" value="RIBONUCLEASE VAPC2"/>
    <property type="match status" value="1"/>
</dbReference>
<comment type="similarity">
    <text evidence="6">Belongs to the PINc/VapC protein family.</text>
</comment>
<evidence type="ECO:0000256" key="5">
    <source>
        <dbReference type="ARBA" id="ARBA00022842"/>
    </source>
</evidence>
<evidence type="ECO:0000313" key="8">
    <source>
        <dbReference type="EMBL" id="MFC6889970.1"/>
    </source>
</evidence>
<evidence type="ECO:0000256" key="6">
    <source>
        <dbReference type="ARBA" id="ARBA00038093"/>
    </source>
</evidence>
<dbReference type="EMBL" id="JBHSXI010000014">
    <property type="protein sequence ID" value="MFC6889970.1"/>
    <property type="molecule type" value="Genomic_DNA"/>
</dbReference>
<dbReference type="GO" id="GO:0004518">
    <property type="term" value="F:nuclease activity"/>
    <property type="evidence" value="ECO:0007669"/>
    <property type="project" value="UniProtKB-KW"/>
</dbReference>
<protein>
    <submittedName>
        <fullName evidence="8">PIN domain-containing protein</fullName>
    </submittedName>
</protein>
<dbReference type="InterPro" id="IPR029060">
    <property type="entry name" value="PIN-like_dom_sf"/>
</dbReference>
<evidence type="ECO:0000256" key="2">
    <source>
        <dbReference type="ARBA" id="ARBA00022722"/>
    </source>
</evidence>
<dbReference type="GO" id="GO:0016787">
    <property type="term" value="F:hydrolase activity"/>
    <property type="evidence" value="ECO:0007669"/>
    <property type="project" value="UniProtKB-KW"/>
</dbReference>
<keyword evidence="2" id="KW-0540">Nuclease</keyword>
<organism evidence="8 9">
    <name type="scientific">Halorubrum trueperi</name>
    <dbReference type="NCBI Taxonomy" id="2004704"/>
    <lineage>
        <taxon>Archaea</taxon>
        <taxon>Methanobacteriati</taxon>
        <taxon>Methanobacteriota</taxon>
        <taxon>Stenosarchaea group</taxon>
        <taxon>Halobacteria</taxon>
        <taxon>Halobacteriales</taxon>
        <taxon>Haloferacaceae</taxon>
        <taxon>Halorubrum</taxon>
    </lineage>
</organism>
<name>A0ABD5UKC9_9EURY</name>
<dbReference type="Gene3D" id="3.40.50.1010">
    <property type="entry name" value="5'-nuclease"/>
    <property type="match status" value="1"/>
</dbReference>
<keyword evidence="4" id="KW-0378">Hydrolase</keyword>
<evidence type="ECO:0000256" key="1">
    <source>
        <dbReference type="ARBA" id="ARBA00001946"/>
    </source>
</evidence>
<comment type="caution">
    <text evidence="8">The sequence shown here is derived from an EMBL/GenBank/DDBJ whole genome shotgun (WGS) entry which is preliminary data.</text>
</comment>
<sequence length="133" mass="14497">MILDTAFFISLFKRTPAAFSKGSELADAGIVQRIPSPVMYELQYGVEIGGNEDESRMMENLAHLYPVVEVDDRLARQAGRLCATADTAAGGVDQAGIDDIDPLVAAVADEYNEPVLTRNAKDFRKLGVEVETY</sequence>
<evidence type="ECO:0000256" key="4">
    <source>
        <dbReference type="ARBA" id="ARBA00022801"/>
    </source>
</evidence>
<gene>
    <name evidence="8" type="ORF">ACFQEY_13240</name>
</gene>
<reference evidence="8 9" key="1">
    <citation type="journal article" date="2019" name="Int. J. Syst. Evol. Microbiol.">
        <title>The Global Catalogue of Microorganisms (GCM) 10K type strain sequencing project: providing services to taxonomists for standard genome sequencing and annotation.</title>
        <authorList>
            <consortium name="The Broad Institute Genomics Platform"/>
            <consortium name="The Broad Institute Genome Sequencing Center for Infectious Disease"/>
            <person name="Wu L."/>
            <person name="Ma J."/>
        </authorList>
    </citation>
    <scope>NUCLEOTIDE SEQUENCE [LARGE SCALE GENOMIC DNA]</scope>
    <source>
        <strain evidence="8 9">Y73</strain>
    </source>
</reference>
<dbReference type="RefSeq" id="WP_379769337.1">
    <property type="nucleotide sequence ID" value="NZ_JBHSXI010000014.1"/>
</dbReference>
<evidence type="ECO:0000256" key="3">
    <source>
        <dbReference type="ARBA" id="ARBA00022723"/>
    </source>
</evidence>
<keyword evidence="3" id="KW-0479">Metal-binding</keyword>
<dbReference type="InterPro" id="IPR050556">
    <property type="entry name" value="Type_II_TA_system_RNase"/>
</dbReference>
<evidence type="ECO:0000313" key="9">
    <source>
        <dbReference type="Proteomes" id="UP001596333"/>
    </source>
</evidence>
<accession>A0ABD5UKC9</accession>
<evidence type="ECO:0000259" key="7">
    <source>
        <dbReference type="Pfam" id="PF01850"/>
    </source>
</evidence>
<dbReference type="GO" id="GO:0046872">
    <property type="term" value="F:metal ion binding"/>
    <property type="evidence" value="ECO:0007669"/>
    <property type="project" value="UniProtKB-KW"/>
</dbReference>
<dbReference type="AlphaFoldDB" id="A0ABD5UKC9"/>
<dbReference type="Proteomes" id="UP001596333">
    <property type="component" value="Unassembled WGS sequence"/>
</dbReference>
<dbReference type="InterPro" id="IPR002716">
    <property type="entry name" value="PIN_dom"/>
</dbReference>
<keyword evidence="9" id="KW-1185">Reference proteome</keyword>
<comment type="cofactor">
    <cofactor evidence="1">
        <name>Mg(2+)</name>
        <dbReference type="ChEBI" id="CHEBI:18420"/>
    </cofactor>
</comment>
<feature type="domain" description="PIN" evidence="7">
    <location>
        <begin position="1"/>
        <end position="127"/>
    </location>
</feature>
<dbReference type="SUPFAM" id="SSF88723">
    <property type="entry name" value="PIN domain-like"/>
    <property type="match status" value="1"/>
</dbReference>
<dbReference type="Pfam" id="PF01850">
    <property type="entry name" value="PIN"/>
    <property type="match status" value="1"/>
</dbReference>
<dbReference type="PANTHER" id="PTHR33653:SF1">
    <property type="entry name" value="RIBONUCLEASE VAPC2"/>
    <property type="match status" value="1"/>
</dbReference>